<name>A0A644VLL8_9ZZZZ</name>
<comment type="caution">
    <text evidence="1">The sequence shown here is derived from an EMBL/GenBank/DDBJ whole genome shotgun (WGS) entry which is preliminary data.</text>
</comment>
<gene>
    <name evidence="1" type="ORF">SDC9_38234</name>
</gene>
<dbReference type="Gene3D" id="1.10.530.10">
    <property type="match status" value="1"/>
</dbReference>
<dbReference type="InterPro" id="IPR023346">
    <property type="entry name" value="Lysozyme-like_dom_sf"/>
</dbReference>
<reference evidence="1" key="1">
    <citation type="submission" date="2019-08" db="EMBL/GenBank/DDBJ databases">
        <authorList>
            <person name="Kucharzyk K."/>
            <person name="Murdoch R.W."/>
            <person name="Higgins S."/>
            <person name="Loffler F."/>
        </authorList>
    </citation>
    <scope>NUCLEOTIDE SEQUENCE</scope>
</reference>
<dbReference type="AlphaFoldDB" id="A0A644VLL8"/>
<organism evidence="1">
    <name type="scientific">bioreactor metagenome</name>
    <dbReference type="NCBI Taxonomy" id="1076179"/>
    <lineage>
        <taxon>unclassified sequences</taxon>
        <taxon>metagenomes</taxon>
        <taxon>ecological metagenomes</taxon>
    </lineage>
</organism>
<accession>A0A644VLL8</accession>
<evidence type="ECO:0000313" key="1">
    <source>
        <dbReference type="EMBL" id="MPL92137.1"/>
    </source>
</evidence>
<sequence length="362" mass="38890">MTIGEAVGAPKMVKIGRGTACHKRGTACHDFCNPLKTRANSTVSNFDPKNAEKCFIYKALEATGSLLRQVCKILREGAFHAVRPRSSVRPANGCGCGRRLPALMCQVLTITTVMVAPCPSSAEAWQSGSSFSKTDARSVPGEGSSFLQASAQVEGSSFAGASATSNFDLKPAKSARPGSAFIMPADRDEFVRLRALISHAESRRLGYDDYHGSGGAAQIPPPKRPRDMSISEIFAWVQSSPGQQHAIGRYQIIPSTLTRLVDRAGIALETRFDEKIQDALANLLILDAGYIELKEGKKPLAAFMDDVARIWAGFPLANGLSAYNGTAGNKATVSREFYSEQMAQIFPAEAERSRSATRVAAK</sequence>
<dbReference type="EMBL" id="VSSQ01000349">
    <property type="protein sequence ID" value="MPL92137.1"/>
    <property type="molecule type" value="Genomic_DNA"/>
</dbReference>
<protein>
    <recommendedName>
        <fullName evidence="2">Transglycosylase SLT domain-containing protein</fullName>
    </recommendedName>
</protein>
<proteinExistence type="predicted"/>
<evidence type="ECO:0008006" key="2">
    <source>
        <dbReference type="Google" id="ProtNLM"/>
    </source>
</evidence>
<dbReference type="SUPFAM" id="SSF53955">
    <property type="entry name" value="Lysozyme-like"/>
    <property type="match status" value="1"/>
</dbReference>